<dbReference type="OrthoDB" id="10071349at2759"/>
<keyword evidence="3" id="KW-1185">Reference proteome</keyword>
<dbReference type="InParanoid" id="A0A7M7G0J3"/>
<name>A0A7M7G0J3_STRPU</name>
<accession>A0A7M7G0J3</accession>
<evidence type="ECO:0000256" key="1">
    <source>
        <dbReference type="SAM" id="MobiDB-lite"/>
    </source>
</evidence>
<dbReference type="GeneID" id="763913"/>
<feature type="region of interest" description="Disordered" evidence="1">
    <location>
        <begin position="267"/>
        <end position="315"/>
    </location>
</feature>
<feature type="compositionally biased region" description="Basic and acidic residues" evidence="1">
    <location>
        <begin position="478"/>
        <end position="493"/>
    </location>
</feature>
<evidence type="ECO:0000313" key="2">
    <source>
        <dbReference type="EnsemblMetazoa" id="XP_001200047"/>
    </source>
</evidence>
<reference evidence="3" key="1">
    <citation type="submission" date="2015-02" db="EMBL/GenBank/DDBJ databases">
        <title>Genome sequencing for Strongylocentrotus purpuratus.</title>
        <authorList>
            <person name="Murali S."/>
            <person name="Liu Y."/>
            <person name="Vee V."/>
            <person name="English A."/>
            <person name="Wang M."/>
            <person name="Skinner E."/>
            <person name="Han Y."/>
            <person name="Muzny D.M."/>
            <person name="Worley K.C."/>
            <person name="Gibbs R.A."/>
        </authorList>
    </citation>
    <scope>NUCLEOTIDE SEQUENCE</scope>
</reference>
<feature type="compositionally biased region" description="Polar residues" evidence="1">
    <location>
        <begin position="268"/>
        <end position="281"/>
    </location>
</feature>
<feature type="compositionally biased region" description="Basic and acidic residues" evidence="1">
    <location>
        <begin position="366"/>
        <end position="376"/>
    </location>
</feature>
<dbReference type="OMA" id="HSHIHIP"/>
<dbReference type="Pfam" id="PF15472">
    <property type="entry name" value="DUF4638"/>
    <property type="match status" value="1"/>
</dbReference>
<feature type="compositionally biased region" description="Basic and acidic residues" evidence="1">
    <location>
        <begin position="213"/>
        <end position="224"/>
    </location>
</feature>
<dbReference type="InterPro" id="IPR029171">
    <property type="entry name" value="DUF4638"/>
</dbReference>
<feature type="compositionally biased region" description="Polar residues" evidence="1">
    <location>
        <begin position="81"/>
        <end position="108"/>
    </location>
</feature>
<dbReference type="RefSeq" id="XP_001200047.3">
    <property type="nucleotide sequence ID" value="XM_001200047.4"/>
</dbReference>
<feature type="compositionally biased region" description="Basic and acidic residues" evidence="1">
    <location>
        <begin position="387"/>
        <end position="406"/>
    </location>
</feature>
<dbReference type="KEGG" id="spu:763913"/>
<dbReference type="Proteomes" id="UP000007110">
    <property type="component" value="Unassembled WGS sequence"/>
</dbReference>
<evidence type="ECO:0000313" key="3">
    <source>
        <dbReference type="Proteomes" id="UP000007110"/>
    </source>
</evidence>
<dbReference type="PANTHER" id="PTHR35679:SF1">
    <property type="entry name" value="RIKEN CDNA 4933402J07 GENE"/>
    <property type="match status" value="1"/>
</dbReference>
<feature type="compositionally biased region" description="Polar residues" evidence="1">
    <location>
        <begin position="184"/>
        <end position="197"/>
    </location>
</feature>
<proteinExistence type="predicted"/>
<feature type="compositionally biased region" description="Basic residues" evidence="1">
    <location>
        <begin position="339"/>
        <end position="349"/>
    </location>
</feature>
<dbReference type="EnsemblMetazoa" id="XM_001200047">
    <property type="protein sequence ID" value="XP_001200047"/>
    <property type="gene ID" value="LOC763913"/>
</dbReference>
<dbReference type="PANTHER" id="PTHR35679">
    <property type="entry name" value="RIKEN CDNA 4933402J07 GENE"/>
    <property type="match status" value="1"/>
</dbReference>
<reference evidence="2" key="2">
    <citation type="submission" date="2021-01" db="UniProtKB">
        <authorList>
            <consortium name="EnsemblMetazoa"/>
        </authorList>
    </citation>
    <scope>IDENTIFICATION</scope>
</reference>
<feature type="compositionally biased region" description="Basic and acidic residues" evidence="1">
    <location>
        <begin position="437"/>
        <end position="454"/>
    </location>
</feature>
<feature type="compositionally biased region" description="Basic residues" evidence="1">
    <location>
        <begin position="152"/>
        <end position="165"/>
    </location>
</feature>
<feature type="compositionally biased region" description="Polar residues" evidence="1">
    <location>
        <begin position="136"/>
        <end position="150"/>
    </location>
</feature>
<dbReference type="AlphaFoldDB" id="A0A7M7G0J3"/>
<organism evidence="2 3">
    <name type="scientific">Strongylocentrotus purpuratus</name>
    <name type="common">Purple sea urchin</name>
    <dbReference type="NCBI Taxonomy" id="7668"/>
    <lineage>
        <taxon>Eukaryota</taxon>
        <taxon>Metazoa</taxon>
        <taxon>Echinodermata</taxon>
        <taxon>Eleutherozoa</taxon>
        <taxon>Echinozoa</taxon>
        <taxon>Echinoidea</taxon>
        <taxon>Euechinoidea</taxon>
        <taxon>Echinacea</taxon>
        <taxon>Camarodonta</taxon>
        <taxon>Echinidea</taxon>
        <taxon>Strongylocentrotidae</taxon>
        <taxon>Strongylocentrotus</taxon>
    </lineage>
</organism>
<feature type="compositionally biased region" description="Basic and acidic residues" evidence="1">
    <location>
        <begin position="413"/>
        <end position="426"/>
    </location>
</feature>
<feature type="region of interest" description="Disordered" evidence="1">
    <location>
        <begin position="28"/>
        <end position="240"/>
    </location>
</feature>
<sequence>MKSVKGLGEMERDPTMDARIVHTVGVTNKKEMSTLRHKERSLKSAKKVQDHINRQEEKELMRQLTKLQDEKCRRHPDMPDSRSQSRTNSRLYGNRTDSNTNMILQVNHPTGHLHNGSKNGGKLTGGKSIHSAAIGSRSQLTGPPASSQSGLHRGRSSHQALTHRRQSIDIVHDGGVGQVPGSRHMSNGISPQTSYELTQGPPPVHQPAGYGHTIKEQVNREGLNKKRPSHSYMDPKSGPMHHRASILMEDRMKGSQMMLARPGDMTGSRFSLNTSMHSQHQGPKASSHLLAGGGPRSRESGHMIAGPPTSSHGMAIPSRFLSSRLFSGQALLEEGQEQHRKKGKKHRSPPRTSSDHSSSESAESETVLKLECHEGLDEGDDSSSHTSSDHKVHFKEEKKKEEDKAGEGAVATTRKEGRVGKSDHVVAARRASVSQAQEDRKKSDRKPSHSKEQSTQKQTSPKGKKNISKSAHVVKLSSESRHDKTTDHHDSRREHVKKAKSKDASHSHIHIPMEVLNDLRSALYTNTKGEGGSGNIEELIAGNVGSTMAYDPSSNSIQARRFRAQVRAMQHVNPHAAAQRHQHAADTSMNFDPLQVLQCRYLRLSQSNIDSLTEMCRDLGVEVGVHPHMNIEDVGKFIFDKEKQKSRTSSSSSSSVEQVLV</sequence>
<feature type="compositionally biased region" description="Basic and acidic residues" evidence="1">
    <location>
        <begin position="47"/>
        <end position="80"/>
    </location>
</feature>
<feature type="compositionally biased region" description="Basic residues" evidence="1">
    <location>
        <begin position="37"/>
        <end position="46"/>
    </location>
</feature>
<feature type="region of interest" description="Disordered" evidence="1">
    <location>
        <begin position="334"/>
        <end position="510"/>
    </location>
</feature>
<protein>
    <submittedName>
        <fullName evidence="2">Uncharacterized protein</fullName>
    </submittedName>
</protein>